<dbReference type="EMBL" id="LAZR01048985">
    <property type="protein sequence ID" value="KKK90687.1"/>
    <property type="molecule type" value="Genomic_DNA"/>
</dbReference>
<gene>
    <name evidence="2" type="ORF">LCGC14_2720490</name>
</gene>
<accession>A0A0F8ZA47</accession>
<dbReference type="AlphaFoldDB" id="A0A0F8ZA47"/>
<evidence type="ECO:0000313" key="2">
    <source>
        <dbReference type="EMBL" id="KKK90687.1"/>
    </source>
</evidence>
<proteinExistence type="predicted"/>
<feature type="compositionally biased region" description="Polar residues" evidence="1">
    <location>
        <begin position="10"/>
        <end position="20"/>
    </location>
</feature>
<organism evidence="2">
    <name type="scientific">marine sediment metagenome</name>
    <dbReference type="NCBI Taxonomy" id="412755"/>
    <lineage>
        <taxon>unclassified sequences</taxon>
        <taxon>metagenomes</taxon>
        <taxon>ecological metagenomes</taxon>
    </lineage>
</organism>
<evidence type="ECO:0000256" key="1">
    <source>
        <dbReference type="SAM" id="MobiDB-lite"/>
    </source>
</evidence>
<comment type="caution">
    <text evidence="2">The sequence shown here is derived from an EMBL/GenBank/DDBJ whole genome shotgun (WGS) entry which is preliminary data.</text>
</comment>
<sequence>MSKRKADPYSMSNPGASSKTPLVPTWVAEHEEHIARRLADGWYAIHFCQECQEEKRQEEMWKKS</sequence>
<reference evidence="2" key="1">
    <citation type="journal article" date="2015" name="Nature">
        <title>Complex archaea that bridge the gap between prokaryotes and eukaryotes.</title>
        <authorList>
            <person name="Spang A."/>
            <person name="Saw J.H."/>
            <person name="Jorgensen S.L."/>
            <person name="Zaremba-Niedzwiedzka K."/>
            <person name="Martijn J."/>
            <person name="Lind A.E."/>
            <person name="van Eijk R."/>
            <person name="Schleper C."/>
            <person name="Guy L."/>
            <person name="Ettema T.J."/>
        </authorList>
    </citation>
    <scope>NUCLEOTIDE SEQUENCE</scope>
</reference>
<name>A0A0F8ZA47_9ZZZZ</name>
<feature type="region of interest" description="Disordered" evidence="1">
    <location>
        <begin position="1"/>
        <end position="21"/>
    </location>
</feature>
<protein>
    <submittedName>
        <fullName evidence="2">Uncharacterized protein</fullName>
    </submittedName>
</protein>